<feature type="domain" description="RRN6 K-rich C-terminal" evidence="3">
    <location>
        <begin position="727"/>
        <end position="862"/>
    </location>
</feature>
<evidence type="ECO:0000256" key="1">
    <source>
        <dbReference type="SAM" id="MobiDB-lite"/>
    </source>
</evidence>
<feature type="compositionally biased region" description="Polar residues" evidence="1">
    <location>
        <begin position="826"/>
        <end position="851"/>
    </location>
</feature>
<dbReference type="AlphaFoldDB" id="A3GH61"/>
<keyword evidence="6" id="KW-1185">Reference proteome</keyword>
<accession>A3GH61</accession>
<dbReference type="Pfam" id="PF20639">
    <property type="entry name" value="Rrn6_K-rich"/>
    <property type="match status" value="1"/>
</dbReference>
<gene>
    <name evidence="5" type="primary">RNN1</name>
    <name evidence="5" type="ORF">PICST_53508</name>
</gene>
<dbReference type="GO" id="GO:0001179">
    <property type="term" value="F:RNA polymerase I general transcription initiation factor binding"/>
    <property type="evidence" value="ECO:0007669"/>
    <property type="project" value="TreeGrafter"/>
</dbReference>
<dbReference type="GO" id="GO:0001163">
    <property type="term" value="F:RNA polymerase I transcription regulatory region sequence-specific DNA binding"/>
    <property type="evidence" value="ECO:0007669"/>
    <property type="project" value="TreeGrafter"/>
</dbReference>
<dbReference type="GeneID" id="4851610"/>
<sequence>MWPHKKGLGIRLSYGVDGNDGDEDESSKSPAIRSRVMATTSYARCQEDEVVLHEVSKSVFELARSSTSSFTLNSRMYDNLEVAIKPIYKKNLHQSEVSEAYVPDNILNSYLIESKTLTSTIAYDPNYENLFALFKVQMKGSSQTFRSIAYVSGESGNILNIGLVNSKGIEARNKFNKESFIKLLIPELSRSFQISLSEPIKQIEIAREVFDYTPSYIVVRTSSKVYVLFCRIPAIQTKSLVNLEVSVLGCIESKDLACNELAHVSVNPYDFSRFAVIDIKGHFGLWTISFDSVKKFNMDSSQCSPSLEDCTELSNWKRIQWIYDSNHLVVLTRASVTQFTVSPKLQSRRLITSNTWSRIQDFATLGESSFLLTSKELIWFKSESTMTRLMSWKHFLDDSDPSLRFQVTETKQERRYCCLIYSQVYSLIFVYNFAYRDGKPFSLHDPYYLRREGSKADLRQVALMDISREFYYSNQEKDDFVDESDSECIISRNYGLFELTTDLSLTFRCFSELPNYTLSSIDADLSALEEDNRKEKNHPTHLHFRSLSKKNVTKLLDFLVEPEEIFYDQSLQIQSIQEYAYSLGEGARKFDERSARYFSLLDISSTVPKFIEDVAEFDLMIEQLSSFYEQKGITMSSLVNRFLQTSSILDSVEVQESERTHANDIFELLYKAYYPGSHSLRKYNSINGLIKLAILLTASLIKTKPREISNQLRSEYEFVIKKASPKVSNLLGEWNLDATNSSETMNFDSQVTQADIMSSLPSIRIRSNHTSNNSKSKSLRQKAIKNSQSQTPSNLAQFSQLTQLPQPNNLVSMSQYLPSEDLLFSTPESFPSSQTMTPSLSQKRSLGSQGNKPKKKKRKGGFS</sequence>
<dbReference type="GO" id="GO:0042790">
    <property type="term" value="P:nucleolar large rRNA transcription by RNA polymerase I"/>
    <property type="evidence" value="ECO:0007669"/>
    <property type="project" value="TreeGrafter"/>
</dbReference>
<feature type="region of interest" description="Disordered" evidence="1">
    <location>
        <begin position="764"/>
        <end position="794"/>
    </location>
</feature>
<dbReference type="InterPro" id="IPR048535">
    <property type="entry name" value="RRN6_beta-prop"/>
</dbReference>
<feature type="domain" description="RRN6 helical bundle" evidence="4">
    <location>
        <begin position="534"/>
        <end position="701"/>
    </location>
</feature>
<dbReference type="HOGENOM" id="CLU_358617_0_0_1"/>
<feature type="compositionally biased region" description="Polar residues" evidence="1">
    <location>
        <begin position="784"/>
        <end position="794"/>
    </location>
</feature>
<dbReference type="GO" id="GO:0070860">
    <property type="term" value="C:RNA polymerase I core factor complex"/>
    <property type="evidence" value="ECO:0007669"/>
    <property type="project" value="TreeGrafter"/>
</dbReference>
<dbReference type="Pfam" id="PF10214">
    <property type="entry name" value="Rrn6_beta-prop"/>
    <property type="match status" value="1"/>
</dbReference>
<dbReference type="InterPro" id="IPR019350">
    <property type="entry name" value="RNA_pol_I-sp_TIF_RRN6-like"/>
</dbReference>
<evidence type="ECO:0000313" key="5">
    <source>
        <dbReference type="EMBL" id="EAZ62994.2"/>
    </source>
</evidence>
<dbReference type="OrthoDB" id="4090074at2759"/>
<dbReference type="PANTHER" id="PTHR28221">
    <property type="entry name" value="RNA POLYMERASE I-SPECIFIC TRANSCRIPTION INITIATION FACTOR RRN6"/>
    <property type="match status" value="1"/>
</dbReference>
<evidence type="ECO:0000259" key="2">
    <source>
        <dbReference type="Pfam" id="PF10214"/>
    </source>
</evidence>
<dbReference type="KEGG" id="pic:PICST_53508"/>
<dbReference type="PANTHER" id="PTHR28221:SF2">
    <property type="entry name" value="RNA POLYMERASE I-SPECIFIC TRANSCRIPTION INITIATION FACTOR RRN6"/>
    <property type="match status" value="1"/>
</dbReference>
<dbReference type="InterPro" id="IPR048537">
    <property type="entry name" value="RRN6_HB"/>
</dbReference>
<comment type="caution">
    <text evidence="5">The sequence shown here is derived from an EMBL/GenBank/DDBJ whole genome shotgun (WGS) entry which is preliminary data.</text>
</comment>
<organism evidence="5 6">
    <name type="scientific">Scheffersomyces stipitis (strain ATCC 58785 / CBS 6054 / NBRC 10063 / NRRL Y-11545)</name>
    <name type="common">Yeast</name>
    <name type="synonym">Pichia stipitis</name>
    <dbReference type="NCBI Taxonomy" id="322104"/>
    <lineage>
        <taxon>Eukaryota</taxon>
        <taxon>Fungi</taxon>
        <taxon>Dikarya</taxon>
        <taxon>Ascomycota</taxon>
        <taxon>Saccharomycotina</taxon>
        <taxon>Pichiomycetes</taxon>
        <taxon>Debaryomycetaceae</taxon>
        <taxon>Scheffersomyces</taxon>
    </lineage>
</organism>
<proteinExistence type="predicted"/>
<reference evidence="5 6" key="1">
    <citation type="journal article" date="2007" name="Nat. Biotechnol.">
        <title>Genome sequence of the lignocellulose-bioconverting and xylose-fermenting yeast Pichia stipitis.</title>
        <authorList>
            <person name="Jeffries T.W."/>
            <person name="Grigoriev I.V."/>
            <person name="Grimwood J."/>
            <person name="Laplaza J.M."/>
            <person name="Aerts A."/>
            <person name="Salamov A."/>
            <person name="Schmutz J."/>
            <person name="Lindquist E."/>
            <person name="Dehal P."/>
            <person name="Shapiro H."/>
            <person name="Jin Y.S."/>
            <person name="Passoth V."/>
            <person name="Richardson P.M."/>
        </authorList>
    </citation>
    <scope>NUCLEOTIDE SEQUENCE [LARGE SCALE GENOMIC DNA]</scope>
    <source>
        <strain evidence="6">ATCC 58785 / CBS 6054 / NBRC 10063 / NRRL Y-11545</strain>
    </source>
</reference>
<dbReference type="InterPro" id="IPR048536">
    <property type="entry name" value="Rrn6_K-rich"/>
</dbReference>
<feature type="region of interest" description="Disordered" evidence="1">
    <location>
        <begin position="823"/>
        <end position="863"/>
    </location>
</feature>
<protein>
    <submittedName>
        <fullName evidence="5">RNA polymerase I transcription factor</fullName>
    </submittedName>
</protein>
<dbReference type="FunCoup" id="A3GH61">
    <property type="interactions" value="27"/>
</dbReference>
<dbReference type="Proteomes" id="UP000002258">
    <property type="component" value="Chromosome 1"/>
</dbReference>
<feature type="domain" description="RRN6 beta-propeller" evidence="2">
    <location>
        <begin position="124"/>
        <end position="449"/>
    </location>
</feature>
<dbReference type="InParanoid" id="A3GH61"/>
<dbReference type="OMA" id="PAFTLMQ"/>
<name>A3GH61_PICST</name>
<dbReference type="EMBL" id="AAVQ01000002">
    <property type="protein sequence ID" value="EAZ62994.2"/>
    <property type="molecule type" value="Genomic_DNA"/>
</dbReference>
<dbReference type="eggNOG" id="ENOG502QRAW">
    <property type="taxonomic scope" value="Eukaryota"/>
</dbReference>
<dbReference type="RefSeq" id="XP_001387017.2">
    <property type="nucleotide sequence ID" value="XM_001386980.1"/>
</dbReference>
<dbReference type="STRING" id="322104.A3GH61"/>
<evidence type="ECO:0000259" key="3">
    <source>
        <dbReference type="Pfam" id="PF20639"/>
    </source>
</evidence>
<feature type="compositionally biased region" description="Basic residues" evidence="1">
    <location>
        <begin position="852"/>
        <end position="863"/>
    </location>
</feature>
<evidence type="ECO:0000313" key="6">
    <source>
        <dbReference type="Proteomes" id="UP000002258"/>
    </source>
</evidence>
<dbReference type="Pfam" id="PF20640">
    <property type="entry name" value="Rrn6_HB"/>
    <property type="match status" value="1"/>
</dbReference>
<evidence type="ECO:0000259" key="4">
    <source>
        <dbReference type="Pfam" id="PF20640"/>
    </source>
</evidence>